<dbReference type="Proteomes" id="UP001344447">
    <property type="component" value="Unassembled WGS sequence"/>
</dbReference>
<dbReference type="PROSITE" id="PS51083">
    <property type="entry name" value="ZF_HIT"/>
    <property type="match status" value="1"/>
</dbReference>
<dbReference type="GO" id="GO:0008270">
    <property type="term" value="F:zinc ion binding"/>
    <property type="evidence" value="ECO:0007669"/>
    <property type="project" value="UniProtKB-UniRule"/>
</dbReference>
<feature type="compositionally biased region" description="Basic residues" evidence="5">
    <location>
        <begin position="15"/>
        <end position="26"/>
    </location>
</feature>
<keyword evidence="2 4" id="KW-0863">Zinc-finger</keyword>
<name>A0AAN7YW97_9MYCE</name>
<evidence type="ECO:0000256" key="1">
    <source>
        <dbReference type="ARBA" id="ARBA00022723"/>
    </source>
</evidence>
<dbReference type="Pfam" id="PF04438">
    <property type="entry name" value="zf-HIT"/>
    <property type="match status" value="1"/>
</dbReference>
<evidence type="ECO:0000259" key="6">
    <source>
        <dbReference type="PROSITE" id="PS51083"/>
    </source>
</evidence>
<proteinExistence type="predicted"/>
<feature type="domain" description="HIT-type" evidence="6">
    <location>
        <begin position="138"/>
        <end position="170"/>
    </location>
</feature>
<dbReference type="GO" id="GO:0005634">
    <property type="term" value="C:nucleus"/>
    <property type="evidence" value="ECO:0007669"/>
    <property type="project" value="UniProtKB-ARBA"/>
</dbReference>
<keyword evidence="3" id="KW-0862">Zinc</keyword>
<dbReference type="CDD" id="cd21437">
    <property type="entry name" value="zf-HIT_ZNHIT1_like"/>
    <property type="match status" value="1"/>
</dbReference>
<dbReference type="AlphaFoldDB" id="A0AAN7YW97"/>
<reference evidence="7 8" key="1">
    <citation type="submission" date="2023-11" db="EMBL/GenBank/DDBJ databases">
        <title>Dfirmibasis_genome.</title>
        <authorList>
            <person name="Edelbroek B."/>
            <person name="Kjellin J."/>
            <person name="Jerlstrom-Hultqvist J."/>
            <person name="Soderbom F."/>
        </authorList>
    </citation>
    <scope>NUCLEOTIDE SEQUENCE [LARGE SCALE GENOMIC DNA]</scope>
    <source>
        <strain evidence="7 8">TNS-C-14</strain>
    </source>
</reference>
<evidence type="ECO:0000256" key="3">
    <source>
        <dbReference type="ARBA" id="ARBA00022833"/>
    </source>
</evidence>
<comment type="caution">
    <text evidence="7">The sequence shown here is derived from an EMBL/GenBank/DDBJ whole genome shotgun (WGS) entry which is preliminary data.</text>
</comment>
<evidence type="ECO:0000256" key="5">
    <source>
        <dbReference type="SAM" id="MobiDB-lite"/>
    </source>
</evidence>
<feature type="compositionally biased region" description="Basic and acidic residues" evidence="5">
    <location>
        <begin position="27"/>
        <end position="41"/>
    </location>
</feature>
<sequence>MSVSMIVNADQPQSSKRKSQISKRYRVTSEEDRRNLKEKVLSARLESLDDDNEQQPIGSRDDDDDDYNDEEDDVIYTTPVNKKRLFIAREKKKNEKKSMNLNFNDVLEKSYLETFPEHVPTYISAQSKPSIFPPRHFCSICGYMGAYTCKQCSSRYCSIKCFNYHNETRCKGSIYT</sequence>
<evidence type="ECO:0000313" key="7">
    <source>
        <dbReference type="EMBL" id="KAK5580881.1"/>
    </source>
</evidence>
<dbReference type="SUPFAM" id="SSF144232">
    <property type="entry name" value="HIT/MYND zinc finger-like"/>
    <property type="match status" value="1"/>
</dbReference>
<dbReference type="PANTHER" id="PTHR13093">
    <property type="entry name" value="ZINC FINGER HIT DOMAIN CONTAINING PROTEIN 1"/>
    <property type="match status" value="1"/>
</dbReference>
<evidence type="ECO:0000313" key="8">
    <source>
        <dbReference type="Proteomes" id="UP001344447"/>
    </source>
</evidence>
<organism evidence="7 8">
    <name type="scientific">Dictyostelium firmibasis</name>
    <dbReference type="NCBI Taxonomy" id="79012"/>
    <lineage>
        <taxon>Eukaryota</taxon>
        <taxon>Amoebozoa</taxon>
        <taxon>Evosea</taxon>
        <taxon>Eumycetozoa</taxon>
        <taxon>Dictyostelia</taxon>
        <taxon>Dictyosteliales</taxon>
        <taxon>Dictyosteliaceae</taxon>
        <taxon>Dictyostelium</taxon>
    </lineage>
</organism>
<evidence type="ECO:0000256" key="2">
    <source>
        <dbReference type="ARBA" id="ARBA00022771"/>
    </source>
</evidence>
<gene>
    <name evidence="7" type="ORF">RB653_000905</name>
</gene>
<keyword evidence="8" id="KW-1185">Reference proteome</keyword>
<protein>
    <recommendedName>
        <fullName evidence="6">HIT-type domain-containing protein</fullName>
    </recommendedName>
</protein>
<dbReference type="GO" id="GO:0006338">
    <property type="term" value="P:chromatin remodeling"/>
    <property type="evidence" value="ECO:0007669"/>
    <property type="project" value="InterPro"/>
</dbReference>
<feature type="region of interest" description="Disordered" evidence="5">
    <location>
        <begin position="1"/>
        <end position="74"/>
    </location>
</feature>
<dbReference type="InterPro" id="IPR039723">
    <property type="entry name" value="Vps71/ZNHIT1"/>
</dbReference>
<dbReference type="EMBL" id="JAVFKY010000002">
    <property type="protein sequence ID" value="KAK5580881.1"/>
    <property type="molecule type" value="Genomic_DNA"/>
</dbReference>
<feature type="compositionally biased region" description="Acidic residues" evidence="5">
    <location>
        <begin position="61"/>
        <end position="74"/>
    </location>
</feature>
<evidence type="ECO:0000256" key="4">
    <source>
        <dbReference type="PROSITE-ProRule" id="PRU00453"/>
    </source>
</evidence>
<keyword evidence="1" id="KW-0479">Metal-binding</keyword>
<dbReference type="InterPro" id="IPR007529">
    <property type="entry name" value="Znf_HIT"/>
</dbReference>
<accession>A0AAN7YW97</accession>